<dbReference type="Proteomes" id="UP000197153">
    <property type="component" value="Chromosome 3"/>
</dbReference>
<reference evidence="2 3" key="1">
    <citation type="submission" date="2017-06" db="EMBL/GenBank/DDBJ databases">
        <title>Complete genome sequence of Nitrospirillum amazonense strain CBAmC, an endophytic nitrogen-fixing and plant growth-promoting bacterium, isolated from sugarcane.</title>
        <authorList>
            <person name="Schwab S."/>
            <person name="dos Santos Teixeira K.R."/>
            <person name="Simoes Araujo J.L."/>
            <person name="Soares Vidal M."/>
            <person name="Borges de Freitas H.R."/>
            <person name="Rivello Crivelaro A.L."/>
            <person name="Bueno de Camargo Nunes A."/>
            <person name="dos Santos C.M."/>
            <person name="Palmeira da Silva Rosa D."/>
            <person name="da Silva Padilha D."/>
            <person name="da Silva E."/>
            <person name="Araujo Terra L."/>
            <person name="Soares Mendes V."/>
            <person name="Farinelli L."/>
            <person name="Magalhaes Cruz L."/>
            <person name="Baldani J.I."/>
        </authorList>
    </citation>
    <scope>NUCLEOTIDE SEQUENCE [LARGE SCALE GENOMIC DNA]</scope>
    <source>
        <strain evidence="2 3">CBAmC</strain>
    </source>
</reference>
<evidence type="ECO:0000313" key="2">
    <source>
        <dbReference type="EMBL" id="ASG24624.1"/>
    </source>
</evidence>
<proteinExistence type="predicted"/>
<dbReference type="RefSeq" id="WP_004273910.1">
    <property type="nucleotide sequence ID" value="NZ_CP022112.1"/>
</dbReference>
<feature type="chain" id="PRO_5011482767" description="Spore coat protein U domain-containing protein" evidence="1">
    <location>
        <begin position="25"/>
        <end position="153"/>
    </location>
</feature>
<evidence type="ECO:0008006" key="4">
    <source>
        <dbReference type="Google" id="ProtNLM"/>
    </source>
</evidence>
<accession>A0A248K2H6</accession>
<dbReference type="AlphaFoldDB" id="A0A248K2H6"/>
<evidence type="ECO:0000313" key="3">
    <source>
        <dbReference type="Proteomes" id="UP000197153"/>
    </source>
</evidence>
<dbReference type="EMBL" id="CP022112">
    <property type="protein sequence ID" value="ASG24624.1"/>
    <property type="molecule type" value="Genomic_DNA"/>
</dbReference>
<name>A0A248K2H6_9PROT</name>
<gene>
    <name evidence="2" type="ORF">Y958_27615</name>
</gene>
<sequence length="153" mass="15450">MTRLLTALILGCLAWAAAIAPARAATARNTIGLKAAVVTACTVDVTDLGVALDVVGGETKRQVGSVVENCNDAKGYTITVNSANNGKLQSGKNTVTFTTLYDGTSGNGSGSVSVTRSKATFAKTAALAVTIAGNAKTIAGHYTDTLTVTIKAK</sequence>
<organism evidence="2 3">
    <name type="scientific">Nitrospirillum viridazoti CBAmc</name>
    <dbReference type="NCBI Taxonomy" id="1441467"/>
    <lineage>
        <taxon>Bacteria</taxon>
        <taxon>Pseudomonadati</taxon>
        <taxon>Pseudomonadota</taxon>
        <taxon>Alphaproteobacteria</taxon>
        <taxon>Rhodospirillales</taxon>
        <taxon>Azospirillaceae</taxon>
        <taxon>Nitrospirillum</taxon>
        <taxon>Nitrospirillum viridazoti</taxon>
    </lineage>
</organism>
<dbReference type="KEGG" id="nao:Y958_27615"/>
<keyword evidence="3" id="KW-1185">Reference proteome</keyword>
<feature type="signal peptide" evidence="1">
    <location>
        <begin position="1"/>
        <end position="24"/>
    </location>
</feature>
<evidence type="ECO:0000256" key="1">
    <source>
        <dbReference type="SAM" id="SignalP"/>
    </source>
</evidence>
<keyword evidence="1" id="KW-0732">Signal</keyword>
<protein>
    <recommendedName>
        <fullName evidence="4">Spore coat protein U domain-containing protein</fullName>
    </recommendedName>
</protein>